<reference evidence="12" key="1">
    <citation type="submission" date="2025-08" db="UniProtKB">
        <authorList>
            <consortium name="Ensembl"/>
        </authorList>
    </citation>
    <scope>IDENTIFICATION</scope>
</reference>
<reference evidence="12" key="2">
    <citation type="submission" date="2025-09" db="UniProtKB">
        <authorList>
            <consortium name="Ensembl"/>
        </authorList>
    </citation>
    <scope>IDENTIFICATION</scope>
</reference>
<comment type="function">
    <text evidence="1 10">Has antibacterial activity.</text>
</comment>
<feature type="chain" id="PRO_5044975899" description="Beta-defensin" evidence="10">
    <location>
        <begin position="25"/>
        <end position="77"/>
    </location>
</feature>
<evidence type="ECO:0000256" key="3">
    <source>
        <dbReference type="ARBA" id="ARBA00007371"/>
    </source>
</evidence>
<dbReference type="PANTHER" id="PTHR15001:SF10">
    <property type="entry name" value="BETA-DEFENSIN 135"/>
    <property type="match status" value="1"/>
</dbReference>
<dbReference type="Ensembl" id="ENSSVLT00005008049.1">
    <property type="protein sequence ID" value="ENSSVLP00005007223.1"/>
    <property type="gene ID" value="ENSSVLG00005005909.1"/>
</dbReference>
<dbReference type="GO" id="GO:0045087">
    <property type="term" value="P:innate immune response"/>
    <property type="evidence" value="ECO:0007669"/>
    <property type="project" value="InterPro"/>
</dbReference>
<evidence type="ECO:0000313" key="12">
    <source>
        <dbReference type="Ensembl" id="ENSSVLP00005007223.1"/>
    </source>
</evidence>
<keyword evidence="6 10" id="KW-0732">Signal</keyword>
<keyword evidence="7 10" id="KW-0211">Defensin</keyword>
<dbReference type="GeneTree" id="ENSGT00530000064429"/>
<evidence type="ECO:0000256" key="8">
    <source>
        <dbReference type="ARBA" id="ARBA00023022"/>
    </source>
</evidence>
<evidence type="ECO:0000256" key="10">
    <source>
        <dbReference type="RuleBase" id="RU231113"/>
    </source>
</evidence>
<dbReference type="Proteomes" id="UP000694564">
    <property type="component" value="Chromosome 5"/>
</dbReference>
<gene>
    <name evidence="12" type="primary">DEFB135</name>
</gene>
<keyword evidence="9" id="KW-1015">Disulfide bond</keyword>
<dbReference type="AlphaFoldDB" id="A0A8D2AVT6"/>
<comment type="similarity">
    <text evidence="3 10">Belongs to the beta-defensin family.</text>
</comment>
<dbReference type="OrthoDB" id="9534593at2759"/>
<evidence type="ECO:0000256" key="9">
    <source>
        <dbReference type="ARBA" id="ARBA00023157"/>
    </source>
</evidence>
<evidence type="ECO:0000313" key="13">
    <source>
        <dbReference type="Proteomes" id="UP000694564"/>
    </source>
</evidence>
<feature type="domain" description="Beta-defensin" evidence="11">
    <location>
        <begin position="36"/>
        <end position="65"/>
    </location>
</feature>
<feature type="signal peptide" evidence="10">
    <location>
        <begin position="1"/>
        <end position="24"/>
    </location>
</feature>
<sequence>MVMRSLLLVLVVLVLLFYVPPVRSGQNAYISRIFGSCWKLKGSCRKKCVGKELFHILCDTSLVCCIESSELPMMTAG</sequence>
<evidence type="ECO:0000256" key="7">
    <source>
        <dbReference type="ARBA" id="ARBA00022940"/>
    </source>
</evidence>
<dbReference type="GO" id="GO:0005576">
    <property type="term" value="C:extracellular region"/>
    <property type="evidence" value="ECO:0007669"/>
    <property type="project" value="UniProtKB-SubCell"/>
</dbReference>
<evidence type="ECO:0000256" key="1">
    <source>
        <dbReference type="ARBA" id="ARBA00002878"/>
    </source>
</evidence>
<dbReference type="Gene3D" id="3.10.360.10">
    <property type="entry name" value="Antimicrobial Peptide, Beta-defensin 2, Chain A"/>
    <property type="match status" value="1"/>
</dbReference>
<keyword evidence="13" id="KW-1185">Reference proteome</keyword>
<name>A0A8D2AVT6_SCIVU</name>
<keyword evidence="8 10" id="KW-0044">Antibiotic</keyword>
<dbReference type="InterPro" id="IPR050544">
    <property type="entry name" value="Beta-defensin"/>
</dbReference>
<evidence type="ECO:0000256" key="2">
    <source>
        <dbReference type="ARBA" id="ARBA00004613"/>
    </source>
</evidence>
<dbReference type="PANTHER" id="PTHR15001">
    <property type="entry name" value="BETA-DEFENSIN 123-RELATED"/>
    <property type="match status" value="1"/>
</dbReference>
<evidence type="ECO:0000256" key="4">
    <source>
        <dbReference type="ARBA" id="ARBA00022525"/>
    </source>
</evidence>
<dbReference type="Pfam" id="PF13841">
    <property type="entry name" value="Defensin_beta_2"/>
    <property type="match status" value="1"/>
</dbReference>
<keyword evidence="4 10" id="KW-0964">Secreted</keyword>
<dbReference type="GO" id="GO:0042742">
    <property type="term" value="P:defense response to bacterium"/>
    <property type="evidence" value="ECO:0007669"/>
    <property type="project" value="UniProtKB-UniRule"/>
</dbReference>
<evidence type="ECO:0000256" key="6">
    <source>
        <dbReference type="ARBA" id="ARBA00022729"/>
    </source>
</evidence>
<comment type="subcellular location">
    <subcellularLocation>
        <location evidence="2 10">Secreted</location>
    </subcellularLocation>
</comment>
<proteinExistence type="inferred from homology"/>
<dbReference type="InterPro" id="IPR025933">
    <property type="entry name" value="Beta_defensin_dom"/>
</dbReference>
<protein>
    <recommendedName>
        <fullName evidence="10">Beta-defensin</fullName>
    </recommendedName>
</protein>
<evidence type="ECO:0000259" key="11">
    <source>
        <dbReference type="Pfam" id="PF13841"/>
    </source>
</evidence>
<organism evidence="12 13">
    <name type="scientific">Sciurus vulgaris</name>
    <name type="common">Eurasian red squirrel</name>
    <dbReference type="NCBI Taxonomy" id="55149"/>
    <lineage>
        <taxon>Eukaryota</taxon>
        <taxon>Metazoa</taxon>
        <taxon>Chordata</taxon>
        <taxon>Craniata</taxon>
        <taxon>Vertebrata</taxon>
        <taxon>Euteleostomi</taxon>
        <taxon>Mammalia</taxon>
        <taxon>Eutheria</taxon>
        <taxon>Euarchontoglires</taxon>
        <taxon>Glires</taxon>
        <taxon>Rodentia</taxon>
        <taxon>Sciuromorpha</taxon>
        <taxon>Sciuridae</taxon>
        <taxon>Sciurinae</taxon>
        <taxon>Sciurini</taxon>
        <taxon>Sciurus</taxon>
    </lineage>
</organism>
<keyword evidence="5 10" id="KW-0929">Antimicrobial</keyword>
<accession>A0A8D2AVT6</accession>
<evidence type="ECO:0000256" key="5">
    <source>
        <dbReference type="ARBA" id="ARBA00022529"/>
    </source>
</evidence>